<reference evidence="2" key="1">
    <citation type="submission" date="2022-10" db="EMBL/GenBank/DDBJ databases">
        <authorList>
            <person name="Chen Y."/>
            <person name="Dougan E. K."/>
            <person name="Chan C."/>
            <person name="Rhodes N."/>
            <person name="Thang M."/>
        </authorList>
    </citation>
    <scope>NUCLEOTIDE SEQUENCE</scope>
</reference>
<feature type="region of interest" description="Disordered" evidence="1">
    <location>
        <begin position="148"/>
        <end position="206"/>
    </location>
</feature>
<reference evidence="3 4" key="2">
    <citation type="submission" date="2024-05" db="EMBL/GenBank/DDBJ databases">
        <authorList>
            <person name="Chen Y."/>
            <person name="Shah S."/>
            <person name="Dougan E. K."/>
            <person name="Thang M."/>
            <person name="Chan C."/>
        </authorList>
    </citation>
    <scope>NUCLEOTIDE SEQUENCE [LARGE SCALE GENOMIC DNA]</scope>
</reference>
<protein>
    <submittedName>
        <fullName evidence="2">Uncharacterized protein</fullName>
    </submittedName>
</protein>
<feature type="region of interest" description="Disordered" evidence="1">
    <location>
        <begin position="294"/>
        <end position="345"/>
    </location>
</feature>
<comment type="caution">
    <text evidence="2">The sequence shown here is derived from an EMBL/GenBank/DDBJ whole genome shotgun (WGS) entry which is preliminary data.</text>
</comment>
<proteinExistence type="predicted"/>
<feature type="compositionally biased region" description="Acidic residues" evidence="1">
    <location>
        <begin position="172"/>
        <end position="189"/>
    </location>
</feature>
<evidence type="ECO:0000313" key="4">
    <source>
        <dbReference type="Proteomes" id="UP001152797"/>
    </source>
</evidence>
<dbReference type="AlphaFoldDB" id="A0A9P1FS23"/>
<gene>
    <name evidence="2" type="ORF">C1SCF055_LOCUS12214</name>
</gene>
<feature type="region of interest" description="Disordered" evidence="1">
    <location>
        <begin position="383"/>
        <end position="403"/>
    </location>
</feature>
<dbReference type="EMBL" id="CAMXCT010000910">
    <property type="protein sequence ID" value="CAI3984695.1"/>
    <property type="molecule type" value="Genomic_DNA"/>
</dbReference>
<evidence type="ECO:0000313" key="3">
    <source>
        <dbReference type="EMBL" id="CAL4772007.1"/>
    </source>
</evidence>
<evidence type="ECO:0000313" key="2">
    <source>
        <dbReference type="EMBL" id="CAI3984695.1"/>
    </source>
</evidence>
<evidence type="ECO:0000256" key="1">
    <source>
        <dbReference type="SAM" id="MobiDB-lite"/>
    </source>
</evidence>
<dbReference type="Proteomes" id="UP001152797">
    <property type="component" value="Unassembled WGS sequence"/>
</dbReference>
<organism evidence="2">
    <name type="scientific">Cladocopium goreaui</name>
    <dbReference type="NCBI Taxonomy" id="2562237"/>
    <lineage>
        <taxon>Eukaryota</taxon>
        <taxon>Sar</taxon>
        <taxon>Alveolata</taxon>
        <taxon>Dinophyceae</taxon>
        <taxon>Suessiales</taxon>
        <taxon>Symbiodiniaceae</taxon>
        <taxon>Cladocopium</taxon>
    </lineage>
</organism>
<sequence length="834" mass="93765">MMSSLAAALRRICMPKPASGKLEVSQEIHRQFKAGGQQRKCLLDMLVKSKGNKEVFLKTIEHQQKKSRKNNLHVEKGFYTKANMKKDLGWDADRIKAAVKYCADPRRAKTHVRRDKYQSHIKEYWVDVQTTGSFDDENEETFVDKTTEEGQAASFDLGLPATDPCAAARGEDEPEPVDTDHEVDDDMDDGTSSRMSRTRVPPRSEVQKEHALEAIENVGTVMSQLLKVQSRMEIARDKLSNIDGNEAQESMAKVEKFRTSLMKLHDELADLKSFFDGHMSDDAFDDGTILKAPRAASATPKAKAKSKAAPKKRSKKAAPVEDEEEAPPTTRGRGKPLQGDDDDRLSASAWLPSRAGFPASTVCEINFDRQFYLREGIKFDLGNRSLQKSPRPPPEAPAPAKFKSGPAAKALAKAVASGATWLWSWFWGYQKLKLAPLPGHFGKSFHTLFVRNFADYGLAADIPLSFYDVGLKGKHPALALSDIVKCFDQKNKLEVERGSAYQSAYIAMKVGTLLRHFGRQVKSGNGGGHGICHLCQADRPSFENWHDVSWANMCKMHNGCLLPWVREPGLLAAVPIPDEYKAEFFRFDIFHALHKGLMADMEQLFVMLPVEYQVCCFDGEVFGAGSFERLCDVCFAELKEFCRSHSMTLHMSGLTRTLLGFMRSSDYPTGNWFKGADTVCILAFLESRIAESLADLDDSAKSLFSEIYEMIAAANSFMRCIYHSALWLTSDERDHLLISGHKCVNYFHKCAQRAFDAHVTRWKYMPKIHLFGEILFFLERDKRRNIPSLNPLSFCTQQDEDFVGRIAVLSRAVSVRTVHSRTIGRYLVSLASSW</sequence>
<accession>A0A9P1FS23</accession>
<dbReference type="EMBL" id="CAMXCT030000910">
    <property type="protein sequence ID" value="CAL4772007.1"/>
    <property type="molecule type" value="Genomic_DNA"/>
</dbReference>
<name>A0A9P1FS23_9DINO</name>
<feature type="compositionally biased region" description="Basic residues" evidence="1">
    <location>
        <begin position="302"/>
        <end position="316"/>
    </location>
</feature>
<dbReference type="EMBL" id="CAMXCT020000910">
    <property type="protein sequence ID" value="CAL1138070.1"/>
    <property type="molecule type" value="Genomic_DNA"/>
</dbReference>
<keyword evidence="4" id="KW-1185">Reference proteome</keyword>